<dbReference type="SMART" id="SM00530">
    <property type="entry name" value="HTH_XRE"/>
    <property type="match status" value="1"/>
</dbReference>
<dbReference type="GO" id="GO:0003700">
    <property type="term" value="F:DNA-binding transcription factor activity"/>
    <property type="evidence" value="ECO:0007669"/>
    <property type="project" value="TreeGrafter"/>
</dbReference>
<dbReference type="PROSITE" id="PS50943">
    <property type="entry name" value="HTH_CROC1"/>
    <property type="match status" value="1"/>
</dbReference>
<name>A0A7M2X4M4_9BACT</name>
<dbReference type="SUPFAM" id="SSF47413">
    <property type="entry name" value="lambda repressor-like DNA-binding domains"/>
    <property type="match status" value="1"/>
</dbReference>
<accession>A0A7M2X4M4</accession>
<proteinExistence type="predicted"/>
<dbReference type="Pfam" id="PF01381">
    <property type="entry name" value="HTH_3"/>
    <property type="match status" value="1"/>
</dbReference>
<feature type="domain" description="HTH cro/C1-type" evidence="2">
    <location>
        <begin position="11"/>
        <end position="65"/>
    </location>
</feature>
<dbReference type="GO" id="GO:0005829">
    <property type="term" value="C:cytosol"/>
    <property type="evidence" value="ECO:0007669"/>
    <property type="project" value="TreeGrafter"/>
</dbReference>
<gene>
    <name evidence="3" type="ORF">IPV69_25855</name>
</gene>
<sequence>MACCGVLGKELYNARKKAALSQEVVAARAGISREYLSQLENDKKSPTVRVFLNLCRALGVSASRLIEKLDKAG</sequence>
<dbReference type="InterPro" id="IPR010982">
    <property type="entry name" value="Lambda_DNA-bd_dom_sf"/>
</dbReference>
<dbReference type="EMBL" id="CP063458">
    <property type="protein sequence ID" value="QOV92554.1"/>
    <property type="molecule type" value="Genomic_DNA"/>
</dbReference>
<dbReference type="Gene3D" id="1.10.260.40">
    <property type="entry name" value="lambda repressor-like DNA-binding domains"/>
    <property type="match status" value="1"/>
</dbReference>
<dbReference type="AlphaFoldDB" id="A0A7M2X4M4"/>
<dbReference type="Proteomes" id="UP000593765">
    <property type="component" value="Chromosome"/>
</dbReference>
<dbReference type="GO" id="GO:0003677">
    <property type="term" value="F:DNA binding"/>
    <property type="evidence" value="ECO:0007669"/>
    <property type="project" value="UniProtKB-KW"/>
</dbReference>
<reference evidence="3 4" key="1">
    <citation type="submission" date="2020-10" db="EMBL/GenBank/DDBJ databases">
        <title>Wide distribution of Phycisphaera-like planctomycetes from WD2101 soil group in peatlands and genome analysis of the first cultivated representative.</title>
        <authorList>
            <person name="Dedysh S.N."/>
            <person name="Beletsky A.V."/>
            <person name="Ivanova A."/>
            <person name="Kulichevskaya I.S."/>
            <person name="Suzina N.E."/>
            <person name="Philippov D.A."/>
            <person name="Rakitin A.L."/>
            <person name="Mardanov A.V."/>
            <person name="Ravin N.V."/>
        </authorList>
    </citation>
    <scope>NUCLEOTIDE SEQUENCE [LARGE SCALE GENOMIC DNA]</scope>
    <source>
        <strain evidence="3 4">M1803</strain>
    </source>
</reference>
<organism evidence="3 4">
    <name type="scientific">Humisphaera borealis</name>
    <dbReference type="NCBI Taxonomy" id="2807512"/>
    <lineage>
        <taxon>Bacteria</taxon>
        <taxon>Pseudomonadati</taxon>
        <taxon>Planctomycetota</taxon>
        <taxon>Phycisphaerae</taxon>
        <taxon>Tepidisphaerales</taxon>
        <taxon>Tepidisphaeraceae</taxon>
        <taxon>Humisphaera</taxon>
    </lineage>
</organism>
<keyword evidence="1" id="KW-0238">DNA-binding</keyword>
<evidence type="ECO:0000256" key="1">
    <source>
        <dbReference type="ARBA" id="ARBA00023125"/>
    </source>
</evidence>
<dbReference type="PANTHER" id="PTHR46797:SF1">
    <property type="entry name" value="METHYLPHOSPHONATE SYNTHASE"/>
    <property type="match status" value="1"/>
</dbReference>
<evidence type="ECO:0000313" key="4">
    <source>
        <dbReference type="Proteomes" id="UP000593765"/>
    </source>
</evidence>
<evidence type="ECO:0000313" key="3">
    <source>
        <dbReference type="EMBL" id="QOV92554.1"/>
    </source>
</evidence>
<dbReference type="InterPro" id="IPR001387">
    <property type="entry name" value="Cro/C1-type_HTH"/>
</dbReference>
<dbReference type="CDD" id="cd00093">
    <property type="entry name" value="HTH_XRE"/>
    <property type="match status" value="1"/>
</dbReference>
<evidence type="ECO:0000259" key="2">
    <source>
        <dbReference type="PROSITE" id="PS50943"/>
    </source>
</evidence>
<dbReference type="KEGG" id="hbs:IPV69_25855"/>
<protein>
    <submittedName>
        <fullName evidence="3">Helix-turn-helix transcriptional regulator</fullName>
    </submittedName>
</protein>
<keyword evidence="4" id="KW-1185">Reference proteome</keyword>
<dbReference type="InterPro" id="IPR050807">
    <property type="entry name" value="TransReg_Diox_bact_type"/>
</dbReference>
<dbReference type="PANTHER" id="PTHR46797">
    <property type="entry name" value="HTH-TYPE TRANSCRIPTIONAL REGULATOR"/>
    <property type="match status" value="1"/>
</dbReference>